<dbReference type="EMBL" id="CAXITT010000006">
    <property type="protein sequence ID" value="CAL1526508.1"/>
    <property type="molecule type" value="Genomic_DNA"/>
</dbReference>
<dbReference type="Proteomes" id="UP001497497">
    <property type="component" value="Unassembled WGS sequence"/>
</dbReference>
<organism evidence="1 2">
    <name type="scientific">Lymnaea stagnalis</name>
    <name type="common">Great pond snail</name>
    <name type="synonym">Helix stagnalis</name>
    <dbReference type="NCBI Taxonomy" id="6523"/>
    <lineage>
        <taxon>Eukaryota</taxon>
        <taxon>Metazoa</taxon>
        <taxon>Spiralia</taxon>
        <taxon>Lophotrochozoa</taxon>
        <taxon>Mollusca</taxon>
        <taxon>Gastropoda</taxon>
        <taxon>Heterobranchia</taxon>
        <taxon>Euthyneura</taxon>
        <taxon>Panpulmonata</taxon>
        <taxon>Hygrophila</taxon>
        <taxon>Lymnaeoidea</taxon>
        <taxon>Lymnaeidae</taxon>
        <taxon>Lymnaea</taxon>
    </lineage>
</organism>
<reference evidence="1 2" key="1">
    <citation type="submission" date="2024-04" db="EMBL/GenBank/DDBJ databases">
        <authorList>
            <consortium name="Genoscope - CEA"/>
            <person name="William W."/>
        </authorList>
    </citation>
    <scope>NUCLEOTIDE SEQUENCE [LARGE SCALE GENOMIC DNA]</scope>
</reference>
<keyword evidence="2" id="KW-1185">Reference proteome</keyword>
<name>A0AAV2GYS3_LYMST</name>
<comment type="caution">
    <text evidence="1">The sequence shown here is derived from an EMBL/GenBank/DDBJ whole genome shotgun (WGS) entry which is preliminary data.</text>
</comment>
<evidence type="ECO:0000313" key="2">
    <source>
        <dbReference type="Proteomes" id="UP001497497"/>
    </source>
</evidence>
<proteinExistence type="predicted"/>
<evidence type="ECO:0000313" key="1">
    <source>
        <dbReference type="EMBL" id="CAL1526508.1"/>
    </source>
</evidence>
<feature type="non-terminal residue" evidence="1">
    <location>
        <position position="1"/>
    </location>
</feature>
<accession>A0AAV2GYS3</accession>
<feature type="non-terminal residue" evidence="1">
    <location>
        <position position="158"/>
    </location>
</feature>
<protein>
    <submittedName>
        <fullName evidence="1">Uncharacterized protein</fullName>
    </submittedName>
</protein>
<gene>
    <name evidence="1" type="ORF">GSLYS_00000685001</name>
</gene>
<dbReference type="AlphaFoldDB" id="A0AAV2GYS3"/>
<sequence length="158" mass="17832">GKLELTLAQKSLEQARTKGQLEEMIEAKVKQAEDKLKHRKQIMAKILGLMPANLAIMQTSALGSPGSRKDLYKVALLLREANKINQQLKTNLVFARDDVQSEDGSGSVHTQIRVTNTRHRMFTLWPVAKFEGKLAQMRDLYENEDGTSADDEVFHDPE</sequence>